<reference evidence="7 8" key="1">
    <citation type="journal article" date="2012" name="G3 (Bethesda)">
        <title>Pichia sorbitophila, an interspecies yeast hybrid reveals early steps of genome resolution following polyploidization.</title>
        <authorList>
            <person name="Leh Louis V."/>
            <person name="Despons L."/>
            <person name="Friedrich A."/>
            <person name="Martin T."/>
            <person name="Durrens P."/>
            <person name="Casaregola S."/>
            <person name="Neuveglise C."/>
            <person name="Fairhead C."/>
            <person name="Marck C."/>
            <person name="Cruz J.A."/>
            <person name="Straub M.L."/>
            <person name="Kugler V."/>
            <person name="Sacerdot C."/>
            <person name="Uzunov Z."/>
            <person name="Thierry A."/>
            <person name="Weiss S."/>
            <person name="Bleykasten C."/>
            <person name="De Montigny J."/>
            <person name="Jacques N."/>
            <person name="Jung P."/>
            <person name="Lemaire M."/>
            <person name="Mallet S."/>
            <person name="Morel G."/>
            <person name="Richard G.F."/>
            <person name="Sarkar A."/>
            <person name="Savel G."/>
            <person name="Schacherer J."/>
            <person name="Seret M.L."/>
            <person name="Talla E."/>
            <person name="Samson G."/>
            <person name="Jubin C."/>
            <person name="Poulain J."/>
            <person name="Vacherie B."/>
            <person name="Barbe V."/>
            <person name="Pelletier E."/>
            <person name="Sherman D.J."/>
            <person name="Westhof E."/>
            <person name="Weissenbach J."/>
            <person name="Baret P.V."/>
            <person name="Wincker P."/>
            <person name="Gaillardin C."/>
            <person name="Dujon B."/>
            <person name="Souciet J.L."/>
        </authorList>
    </citation>
    <scope>NUCLEOTIDE SEQUENCE [LARGE SCALE GENOMIC DNA]</scope>
    <source>
        <strain evidence="8">ATCC MYA-4447 / BCRC 22081 / CBS 7064 / NBRC 10061 / NRRL Y-12695</strain>
    </source>
</reference>
<dbReference type="SUPFAM" id="SSF56235">
    <property type="entry name" value="N-terminal nucleophile aminohydrolases (Ntn hydrolases)"/>
    <property type="match status" value="1"/>
</dbReference>
<dbReference type="GO" id="GO:0004066">
    <property type="term" value="F:asparagine synthase (glutamine-hydrolyzing) activity"/>
    <property type="evidence" value="ECO:0007669"/>
    <property type="project" value="InterPro"/>
</dbReference>
<dbReference type="InterPro" id="IPR017932">
    <property type="entry name" value="GATase_2_dom"/>
</dbReference>
<dbReference type="Gene3D" id="3.60.20.10">
    <property type="entry name" value="Glutamine Phosphoribosylpyrophosphate, subunit 1, domain 1"/>
    <property type="match status" value="1"/>
</dbReference>
<dbReference type="Pfam" id="PF00733">
    <property type="entry name" value="Asn_synthase"/>
    <property type="match status" value="1"/>
</dbReference>
<dbReference type="FunCoup" id="G8YE54">
    <property type="interactions" value="1193"/>
</dbReference>
<evidence type="ECO:0000259" key="6">
    <source>
        <dbReference type="Pfam" id="PF13537"/>
    </source>
</evidence>
<dbReference type="InterPro" id="IPR051857">
    <property type="entry name" value="Asn_synthetase_domain"/>
</dbReference>
<evidence type="ECO:0000256" key="4">
    <source>
        <dbReference type="SAM" id="Coils"/>
    </source>
</evidence>
<dbReference type="GO" id="GO:0006529">
    <property type="term" value="P:asparagine biosynthetic process"/>
    <property type="evidence" value="ECO:0007669"/>
    <property type="project" value="UniProtKB-KW"/>
</dbReference>
<dbReference type="PANTHER" id="PTHR45937">
    <property type="entry name" value="ASPARAGINE SYNTHETASE DOMAIN-CONTAINING PROTEIN 1"/>
    <property type="match status" value="1"/>
</dbReference>
<dbReference type="eggNOG" id="KOG0573">
    <property type="taxonomic scope" value="Eukaryota"/>
</dbReference>
<evidence type="ECO:0000256" key="1">
    <source>
        <dbReference type="ARBA" id="ARBA00022605"/>
    </source>
</evidence>
<dbReference type="InParanoid" id="G8YE54"/>
<evidence type="ECO:0000313" key="7">
    <source>
        <dbReference type="EMBL" id="CCE81453.1"/>
    </source>
</evidence>
<evidence type="ECO:0000256" key="2">
    <source>
        <dbReference type="ARBA" id="ARBA00022888"/>
    </source>
</evidence>
<dbReference type="InterPro" id="IPR014729">
    <property type="entry name" value="Rossmann-like_a/b/a_fold"/>
</dbReference>
<dbReference type="InterPro" id="IPR029055">
    <property type="entry name" value="Ntn_hydrolases_N"/>
</dbReference>
<protein>
    <submittedName>
        <fullName evidence="7">Piso0_002109 protein</fullName>
    </submittedName>
</protein>
<evidence type="ECO:0000313" key="8">
    <source>
        <dbReference type="Proteomes" id="UP000005222"/>
    </source>
</evidence>
<feature type="domain" description="Asparagine synthetase" evidence="5">
    <location>
        <begin position="508"/>
        <end position="663"/>
    </location>
</feature>
<dbReference type="HOGENOM" id="CLU_012368_2_0_1"/>
<dbReference type="Pfam" id="PF13537">
    <property type="entry name" value="GATase_7"/>
    <property type="match status" value="1"/>
</dbReference>
<dbReference type="STRING" id="559304.G8YE54"/>
<feature type="domain" description="Glutamine amidotransferase type-2" evidence="6">
    <location>
        <begin position="163"/>
        <end position="264"/>
    </location>
</feature>
<accession>G8YE54</accession>
<dbReference type="Proteomes" id="UP000005222">
    <property type="component" value="Chromosome I"/>
</dbReference>
<keyword evidence="8" id="KW-1185">Reference proteome</keyword>
<keyword evidence="2" id="KW-0061">Asparagine biosynthesis</keyword>
<dbReference type="OrthoDB" id="10252281at2759"/>
<feature type="coiled-coil region" evidence="4">
    <location>
        <begin position="62"/>
        <end position="89"/>
    </location>
</feature>
<keyword evidence="1" id="KW-0028">Amino-acid biosynthesis</keyword>
<dbReference type="AlphaFoldDB" id="G8YE54"/>
<name>G8YE54_PICSO</name>
<dbReference type="InterPro" id="IPR001962">
    <property type="entry name" value="Asn_synthase"/>
</dbReference>
<dbReference type="PANTHER" id="PTHR45937:SF1">
    <property type="entry name" value="ASPARAGINE SYNTHETASE DOMAIN-CONTAINING PROTEIN 1"/>
    <property type="match status" value="1"/>
</dbReference>
<proteinExistence type="predicted"/>
<sequence length="676" mass="77259">MCGIFCSVTSKTDVQHPAVIEGDGQDGSCLFWQTSDASFIEDTFITKNREFASQLSESDKKKLSHVQELRELNERLNKLKNTIKVSSEAAESRRAIENRIQEITDDESHDDLSTTSGSKETDMSIDNFMSLIATRGPDYLSYSFFREANASFQLVSSVLSLRQPFTQQPLDFDELSLQFNGELYNEECLSTNDTDYIKSLLDENMGNFGRRDGILRTVISLYGEFAFTIIDKTDKMVYFGRDIIGRRSLLYAYDESQKSLCISSLPPSSNSDFQECKGNELMIYDYQNNVLETLTYTELFNNYAMDPYLSLEPTSDLCESDSLIDQRIEKLHANLATSCDLRISTVHPLHPYSENYKVGVLFSGGLDCTVLAAMLCEQSSKIPKLELDLVTVGFENSRTNTKASSTPDRKLSKLSWFHLSKLFSKSNVEVRLVEIDVSYEQWLLHRKKVMSLMFPRNTEMDLSIAIAFYFASGCFTGRKSVLRDNNVSWNDFQAQEEQYLSIDESYMSNSKVLFSGLGADELFAGYSRHEALFNDLMKPDTQEYESEFKKRNQTLVLSLIHDINIIYERNLGRDDRVVSSWGKEVRYPYLDEKFISFVVGSIEPNLKLRISWENVTSKKKGEVFKAVATRKWILRQLAERMGLTWVQNEPKRAIQFGVKSAKMEIGQSKVKGTDKL</sequence>
<dbReference type="OMA" id="SVYESCP"/>
<evidence type="ECO:0000259" key="5">
    <source>
        <dbReference type="Pfam" id="PF00733"/>
    </source>
</evidence>
<dbReference type="SUPFAM" id="SSF52402">
    <property type="entry name" value="Adenine nucleotide alpha hydrolases-like"/>
    <property type="match status" value="1"/>
</dbReference>
<organism evidence="7 8">
    <name type="scientific">Pichia sorbitophila (strain ATCC MYA-4447 / BCRC 22081 / CBS 7064 / NBRC 10061 / NRRL Y-12695)</name>
    <name type="common">Hybrid yeast</name>
    <dbReference type="NCBI Taxonomy" id="559304"/>
    <lineage>
        <taxon>Eukaryota</taxon>
        <taxon>Fungi</taxon>
        <taxon>Dikarya</taxon>
        <taxon>Ascomycota</taxon>
        <taxon>Saccharomycotina</taxon>
        <taxon>Pichiomycetes</taxon>
        <taxon>Debaryomycetaceae</taxon>
        <taxon>Millerozyma</taxon>
    </lineage>
</organism>
<dbReference type="CDD" id="cd01991">
    <property type="entry name" value="Asn_synthase_B_C"/>
    <property type="match status" value="1"/>
</dbReference>
<keyword evidence="3" id="KW-0315">Glutamine amidotransferase</keyword>
<dbReference type="Gene3D" id="3.40.50.620">
    <property type="entry name" value="HUPs"/>
    <property type="match status" value="1"/>
</dbReference>
<evidence type="ECO:0000256" key="3">
    <source>
        <dbReference type="ARBA" id="ARBA00022962"/>
    </source>
</evidence>
<keyword evidence="4" id="KW-0175">Coiled coil</keyword>
<gene>
    <name evidence="7" type="primary">Piso0_002109</name>
    <name evidence="7" type="ORF">GNLVRS01_PISO0I03088g</name>
</gene>
<dbReference type="EMBL" id="FO082051">
    <property type="protein sequence ID" value="CCE81453.1"/>
    <property type="molecule type" value="Genomic_DNA"/>
</dbReference>